<evidence type="ECO:0008006" key="4">
    <source>
        <dbReference type="Google" id="ProtNLM"/>
    </source>
</evidence>
<evidence type="ECO:0000313" key="3">
    <source>
        <dbReference type="EMBL" id="CEM47398.1"/>
    </source>
</evidence>
<keyword evidence="2" id="KW-0812">Transmembrane</keyword>
<feature type="compositionally biased region" description="Basic and acidic residues" evidence="1">
    <location>
        <begin position="133"/>
        <end position="143"/>
    </location>
</feature>
<accession>A0A0G4HSN3</accession>
<dbReference type="VEuPathDB" id="CryptoDB:Cvel_8324"/>
<evidence type="ECO:0000256" key="1">
    <source>
        <dbReference type="SAM" id="MobiDB-lite"/>
    </source>
</evidence>
<gene>
    <name evidence="3" type="ORF">Cvel_8324</name>
</gene>
<dbReference type="EMBL" id="CDMZ01003734">
    <property type="protein sequence ID" value="CEM47398.1"/>
    <property type="molecule type" value="Genomic_DNA"/>
</dbReference>
<feature type="compositionally biased region" description="Polar residues" evidence="1">
    <location>
        <begin position="338"/>
        <end position="350"/>
    </location>
</feature>
<feature type="compositionally biased region" description="Basic and acidic residues" evidence="1">
    <location>
        <begin position="307"/>
        <end position="331"/>
    </location>
</feature>
<keyword evidence="2" id="KW-0472">Membrane</keyword>
<feature type="region of interest" description="Disordered" evidence="1">
    <location>
        <begin position="132"/>
        <end position="157"/>
    </location>
</feature>
<organism evidence="3">
    <name type="scientific">Chromera velia CCMP2878</name>
    <dbReference type="NCBI Taxonomy" id="1169474"/>
    <lineage>
        <taxon>Eukaryota</taxon>
        <taxon>Sar</taxon>
        <taxon>Alveolata</taxon>
        <taxon>Colpodellida</taxon>
        <taxon>Chromeraceae</taxon>
        <taxon>Chromera</taxon>
    </lineage>
</organism>
<feature type="compositionally biased region" description="Low complexity" evidence="1">
    <location>
        <begin position="29"/>
        <end position="41"/>
    </location>
</feature>
<reference evidence="3" key="1">
    <citation type="submission" date="2014-11" db="EMBL/GenBank/DDBJ databases">
        <authorList>
            <person name="Otto D Thomas"/>
            <person name="Naeem Raeece"/>
        </authorList>
    </citation>
    <scope>NUCLEOTIDE SEQUENCE</scope>
</reference>
<evidence type="ECO:0000256" key="2">
    <source>
        <dbReference type="SAM" id="Phobius"/>
    </source>
</evidence>
<protein>
    <recommendedName>
        <fullName evidence="4">Transmembrane protein</fullName>
    </recommendedName>
</protein>
<name>A0A0G4HSN3_9ALVE</name>
<feature type="transmembrane region" description="Helical" evidence="2">
    <location>
        <begin position="164"/>
        <end position="186"/>
    </location>
</feature>
<keyword evidence="2" id="KW-1133">Transmembrane helix</keyword>
<feature type="compositionally biased region" description="Basic and acidic residues" evidence="1">
    <location>
        <begin position="230"/>
        <end position="295"/>
    </location>
</feature>
<proteinExistence type="predicted"/>
<feature type="region of interest" description="Disordered" evidence="1">
    <location>
        <begin position="208"/>
        <end position="350"/>
    </location>
</feature>
<dbReference type="AlphaFoldDB" id="A0A0G4HSN3"/>
<sequence length="350" mass="38022">MPADSSWRLRTSDPREVAGEEGEATAPFSSLPSVGLPSSSVEDSEEESFNSHMPEDERWRWGLTPPADGPPRTKIHGQDEDSVFSLKTRQATTVPLDSHAEADVSTVKGERGGSADAESRLDGAVMLTTSEDGEVRGQKDEAPRPVQQQSIFGGGKPKKPMMKVTMVAIAAVITVGLVVLGLSLAYKATQWYKERRSFRFAYRFGSRGGAQGGEEDGASVGSDFTAAPLDLEKDKERGASERRVELYAVDEPERERERRTAENPEGEGGKRETVSDEKTGEEGEGERRRDGDENARGVTGVVASARVDLHSGGRLSERREGARTESREGGGRKWRTAVSFSESHLPSPCQ</sequence>
<feature type="region of interest" description="Disordered" evidence="1">
    <location>
        <begin position="1"/>
        <end position="82"/>
    </location>
</feature>